<dbReference type="AlphaFoldDB" id="A0A238D8M2"/>
<proteinExistence type="predicted"/>
<reference evidence="1 2" key="1">
    <citation type="submission" date="2016-06" db="EMBL/GenBank/DDBJ databases">
        <authorList>
            <person name="Kjaerup R.B."/>
            <person name="Dalgaard T.S."/>
            <person name="Juul-Madsen H.R."/>
        </authorList>
    </citation>
    <scope>NUCLEOTIDE SEQUENCE [LARGE SCALE GENOMIC DNA]</scope>
    <source>
        <strain evidence="1 2">DSM 16361</strain>
    </source>
</reference>
<sequence>MGAMPADGMDGLPECAISLIISELKSTCAACLRRSSASRWAGPNGAGQAWIEVGLTKWGDTNRPFFLPAPFGWANWSLQLEHPGA</sequence>
<gene>
    <name evidence="1" type="ORF">THIARS_80171</name>
</gene>
<dbReference type="EMBL" id="FLMQ01000057">
    <property type="protein sequence ID" value="SBP89647.1"/>
    <property type="molecule type" value="Genomic_DNA"/>
</dbReference>
<keyword evidence="2" id="KW-1185">Reference proteome</keyword>
<accession>A0A238D8M2</accession>
<evidence type="ECO:0000313" key="1">
    <source>
        <dbReference type="EMBL" id="SBP89647.1"/>
    </source>
</evidence>
<evidence type="ECO:0000313" key="2">
    <source>
        <dbReference type="Proteomes" id="UP000214566"/>
    </source>
</evidence>
<organism evidence="1 2">
    <name type="scientific">Thiomonas delicata</name>
    <name type="common">Thiomonas cuprina</name>
    <dbReference type="NCBI Taxonomy" id="364030"/>
    <lineage>
        <taxon>Bacteria</taxon>
        <taxon>Pseudomonadati</taxon>
        <taxon>Pseudomonadota</taxon>
        <taxon>Betaproteobacteria</taxon>
        <taxon>Burkholderiales</taxon>
        <taxon>Thiomonas</taxon>
    </lineage>
</organism>
<protein>
    <submittedName>
        <fullName evidence="1">Uncharacterized protein</fullName>
    </submittedName>
</protein>
<dbReference type="Proteomes" id="UP000214566">
    <property type="component" value="Unassembled WGS sequence"/>
</dbReference>
<name>A0A238D8M2_THIDL</name>